<evidence type="ECO:0000313" key="2">
    <source>
        <dbReference type="Proteomes" id="UP000247555"/>
    </source>
</evidence>
<proteinExistence type="predicted"/>
<dbReference type="AlphaFoldDB" id="A0A318L5Q5"/>
<comment type="caution">
    <text evidence="1">The sequence shown here is derived from an EMBL/GenBank/DDBJ whole genome shotgun (WGS) entry which is preliminary data.</text>
</comment>
<dbReference type="OrthoDB" id="6910425at2"/>
<dbReference type="EMBL" id="QJKI01000019">
    <property type="protein sequence ID" value="PXX77027.1"/>
    <property type="molecule type" value="Genomic_DNA"/>
</dbReference>
<gene>
    <name evidence="1" type="ORF">DFR34_11928</name>
</gene>
<dbReference type="Proteomes" id="UP000247555">
    <property type="component" value="Unassembled WGS sequence"/>
</dbReference>
<sequence>MSEPSQLIARFHLSAAQHQRFLEHIITPAKQYADFVDWLATGQFYGKETPGIEEKILNNAPHGTSVQHWLTELVDTCRYGPLINQYDEATGEWTLTVVDFSESYDNFVDALNVLRQISAFKDLPEPDYIVIMDNWFSATGFANTTAIIEATPGASRFVEQAPEDFQRWTAEKYAIMAEMEIEED</sequence>
<evidence type="ECO:0000313" key="1">
    <source>
        <dbReference type="EMBL" id="PXX77027.1"/>
    </source>
</evidence>
<accession>A0A318L5Q5</accession>
<organism evidence="1 2">
    <name type="scientific">Rivihabitans pingtungensis</name>
    <dbReference type="NCBI Taxonomy" id="1054498"/>
    <lineage>
        <taxon>Bacteria</taxon>
        <taxon>Pseudomonadati</taxon>
        <taxon>Pseudomonadota</taxon>
        <taxon>Betaproteobacteria</taxon>
        <taxon>Neisseriales</taxon>
        <taxon>Aquaspirillaceae</taxon>
        <taxon>Rivihabitans</taxon>
    </lineage>
</organism>
<dbReference type="RefSeq" id="WP_110391511.1">
    <property type="nucleotide sequence ID" value="NZ_QJKI01000019.1"/>
</dbReference>
<keyword evidence="2" id="KW-1185">Reference proteome</keyword>
<name>A0A318L5Q5_9NEIS</name>
<protein>
    <submittedName>
        <fullName evidence="1">Uncharacterized protein</fullName>
    </submittedName>
</protein>
<reference evidence="1 2" key="1">
    <citation type="submission" date="2018-05" db="EMBL/GenBank/DDBJ databases">
        <title>Genomic Encyclopedia of Type Strains, Phase IV (KMG-IV): sequencing the most valuable type-strain genomes for metagenomic binning, comparative biology and taxonomic classification.</title>
        <authorList>
            <person name="Goeker M."/>
        </authorList>
    </citation>
    <scope>NUCLEOTIDE SEQUENCE [LARGE SCALE GENOMIC DNA]</scope>
    <source>
        <strain evidence="1 2">DSM 29661</strain>
    </source>
</reference>